<dbReference type="EMBL" id="JBHUJB010000050">
    <property type="protein sequence ID" value="MFD2159718.1"/>
    <property type="molecule type" value="Genomic_DNA"/>
</dbReference>
<dbReference type="Proteomes" id="UP001597389">
    <property type="component" value="Unassembled WGS sequence"/>
</dbReference>
<dbReference type="InterPro" id="IPR026634">
    <property type="entry name" value="TPST-like"/>
</dbReference>
<dbReference type="PROSITE" id="PS50005">
    <property type="entry name" value="TPR"/>
    <property type="match status" value="1"/>
</dbReference>
<accession>A0ABW4ZCH8</accession>
<evidence type="ECO:0000256" key="1">
    <source>
        <dbReference type="ARBA" id="ARBA00022679"/>
    </source>
</evidence>
<dbReference type="Gene3D" id="3.40.50.300">
    <property type="entry name" value="P-loop containing nucleotide triphosphate hydrolases"/>
    <property type="match status" value="1"/>
</dbReference>
<sequence>MIATARKLITDGFLHEGIAAYQDAIAAHPNKVEWRMECAQILWSNYDIQAAKKHYATLLTLPLTSPTPHLQAAKQLFDNGAYSETIQHLKKAATLAPTDASTLTMLAGAYDRNRQYHHAAHAATSALQLNPHHPRAVHIMAKIQRNQNQLSAAHDLLTHQLASHQSPDDWRLRYELAKILDQLGEFENAYTQLTLAKKQLLPQTTPALQQSYAIRQRQWELTKRITISTLKSWQNLTPPSKLIFMAGFPRSGTSLLESILQIHPDCHTTDETGILRSQFIDPIVYQAPDTASAFDEISHFDTEQIEDGRKAYFQMTNAWLGKSYTPSHHLIEKDPLLTADLPLAIRLFPQAPILMPIRDPRDTILSYFFTMVPLNWNSAPATTLKESAQFYADTMRHWLHLKPMLPQASLESKYEALISRPNETTQTICQFLQLKWLPEILSEKERSRQSVISTPSHHDVTRPLYSNASGRWKNYAQQLDPVLEILDPFIQHFDYPNT</sequence>
<feature type="repeat" description="TPR" evidence="2">
    <location>
        <begin position="100"/>
        <end position="133"/>
    </location>
</feature>
<dbReference type="InterPro" id="IPR019734">
    <property type="entry name" value="TPR_rpt"/>
</dbReference>
<keyword evidence="2" id="KW-0802">TPR repeat</keyword>
<dbReference type="Pfam" id="PF13432">
    <property type="entry name" value="TPR_16"/>
    <property type="match status" value="1"/>
</dbReference>
<keyword evidence="1" id="KW-0808">Transferase</keyword>
<dbReference type="PANTHER" id="PTHR12788:SF10">
    <property type="entry name" value="PROTEIN-TYROSINE SULFOTRANSFERASE"/>
    <property type="match status" value="1"/>
</dbReference>
<dbReference type="SUPFAM" id="SSF48452">
    <property type="entry name" value="TPR-like"/>
    <property type="match status" value="2"/>
</dbReference>
<dbReference type="PANTHER" id="PTHR12788">
    <property type="entry name" value="PROTEIN-TYROSINE SULFOTRANSFERASE 2"/>
    <property type="match status" value="1"/>
</dbReference>
<protein>
    <submittedName>
        <fullName evidence="3">Tetratricopeptide repeat-containing sulfotransferase family protein</fullName>
    </submittedName>
</protein>
<comment type="caution">
    <text evidence="3">The sequence shown here is derived from an EMBL/GenBank/DDBJ whole genome shotgun (WGS) entry which is preliminary data.</text>
</comment>
<evidence type="ECO:0000256" key="2">
    <source>
        <dbReference type="PROSITE-ProRule" id="PRU00339"/>
    </source>
</evidence>
<reference evidence="4" key="1">
    <citation type="journal article" date="2019" name="Int. J. Syst. Evol. Microbiol.">
        <title>The Global Catalogue of Microorganisms (GCM) 10K type strain sequencing project: providing services to taxonomists for standard genome sequencing and annotation.</title>
        <authorList>
            <consortium name="The Broad Institute Genomics Platform"/>
            <consortium name="The Broad Institute Genome Sequencing Center for Infectious Disease"/>
            <person name="Wu L."/>
            <person name="Ma J."/>
        </authorList>
    </citation>
    <scope>NUCLEOTIDE SEQUENCE [LARGE SCALE GENOMIC DNA]</scope>
    <source>
        <strain evidence="4">CCUG 57942</strain>
    </source>
</reference>
<dbReference type="SMART" id="SM00028">
    <property type="entry name" value="TPR"/>
    <property type="match status" value="3"/>
</dbReference>
<keyword evidence="4" id="KW-1185">Reference proteome</keyword>
<dbReference type="SUPFAM" id="SSF52540">
    <property type="entry name" value="P-loop containing nucleoside triphosphate hydrolases"/>
    <property type="match status" value="1"/>
</dbReference>
<dbReference type="InterPro" id="IPR027417">
    <property type="entry name" value="P-loop_NTPase"/>
</dbReference>
<dbReference type="InterPro" id="IPR011990">
    <property type="entry name" value="TPR-like_helical_dom_sf"/>
</dbReference>
<dbReference type="Pfam" id="PF13469">
    <property type="entry name" value="Sulfotransfer_3"/>
    <property type="match status" value="1"/>
</dbReference>
<name>A0ABW4ZCH8_9BACT</name>
<organism evidence="3 4">
    <name type="scientific">Rubritalea tangerina</name>
    <dbReference type="NCBI Taxonomy" id="430798"/>
    <lineage>
        <taxon>Bacteria</taxon>
        <taxon>Pseudomonadati</taxon>
        <taxon>Verrucomicrobiota</taxon>
        <taxon>Verrucomicrobiia</taxon>
        <taxon>Verrucomicrobiales</taxon>
        <taxon>Rubritaleaceae</taxon>
        <taxon>Rubritalea</taxon>
    </lineage>
</organism>
<dbReference type="RefSeq" id="WP_377088245.1">
    <property type="nucleotide sequence ID" value="NZ_JBHSJL010000014.1"/>
</dbReference>
<dbReference type="Gene3D" id="1.25.40.10">
    <property type="entry name" value="Tetratricopeptide repeat domain"/>
    <property type="match status" value="1"/>
</dbReference>
<proteinExistence type="predicted"/>
<evidence type="ECO:0000313" key="3">
    <source>
        <dbReference type="EMBL" id="MFD2159718.1"/>
    </source>
</evidence>
<evidence type="ECO:0000313" key="4">
    <source>
        <dbReference type="Proteomes" id="UP001597389"/>
    </source>
</evidence>
<gene>
    <name evidence="3" type="ORF">ACFSW8_12485</name>
</gene>